<accession>A0A3D9US11</accession>
<dbReference type="PROSITE" id="PS50977">
    <property type="entry name" value="HTH_TETR_2"/>
    <property type="match status" value="1"/>
</dbReference>
<dbReference type="EMBL" id="QTUA01000001">
    <property type="protein sequence ID" value="REF32046.1"/>
    <property type="molecule type" value="Genomic_DNA"/>
</dbReference>
<feature type="DNA-binding region" description="H-T-H motif" evidence="4">
    <location>
        <begin position="41"/>
        <end position="60"/>
    </location>
</feature>
<evidence type="ECO:0000256" key="2">
    <source>
        <dbReference type="ARBA" id="ARBA00023125"/>
    </source>
</evidence>
<keyword evidence="3" id="KW-0804">Transcription</keyword>
<dbReference type="PANTHER" id="PTHR30055:SF243">
    <property type="entry name" value="HTH-TYPE TRANSCRIPTIONAL REGULATOR RV1816"/>
    <property type="match status" value="1"/>
</dbReference>
<dbReference type="SUPFAM" id="SSF48498">
    <property type="entry name" value="Tetracyclin repressor-like, C-terminal domain"/>
    <property type="match status" value="1"/>
</dbReference>
<dbReference type="GO" id="GO:0003700">
    <property type="term" value="F:DNA-binding transcription factor activity"/>
    <property type="evidence" value="ECO:0007669"/>
    <property type="project" value="TreeGrafter"/>
</dbReference>
<reference evidence="6 7" key="1">
    <citation type="submission" date="2018-08" db="EMBL/GenBank/DDBJ databases">
        <title>Sequencing the genomes of 1000 actinobacteria strains.</title>
        <authorList>
            <person name="Klenk H.-P."/>
        </authorList>
    </citation>
    <scope>NUCLEOTIDE SEQUENCE [LARGE SCALE GENOMIC DNA]</scope>
    <source>
        <strain evidence="6 7">DSM 22967</strain>
    </source>
</reference>
<feature type="domain" description="HTH tetR-type" evidence="5">
    <location>
        <begin position="18"/>
        <end position="78"/>
    </location>
</feature>
<dbReference type="RefSeq" id="WP_115923802.1">
    <property type="nucleotide sequence ID" value="NZ_QTUA01000001.1"/>
</dbReference>
<dbReference type="SUPFAM" id="SSF46689">
    <property type="entry name" value="Homeodomain-like"/>
    <property type="match status" value="1"/>
</dbReference>
<dbReference type="InterPro" id="IPR009057">
    <property type="entry name" value="Homeodomain-like_sf"/>
</dbReference>
<comment type="caution">
    <text evidence="6">The sequence shown here is derived from an EMBL/GenBank/DDBJ whole genome shotgun (WGS) entry which is preliminary data.</text>
</comment>
<dbReference type="GO" id="GO:0000976">
    <property type="term" value="F:transcription cis-regulatory region binding"/>
    <property type="evidence" value="ECO:0007669"/>
    <property type="project" value="TreeGrafter"/>
</dbReference>
<protein>
    <submittedName>
        <fullName evidence="6">TetR family transcriptional regulator</fullName>
    </submittedName>
</protein>
<name>A0A3D9US11_9MICO</name>
<sequence length="240" mass="26042">MTPGNETAAGGIRERNRAAIEAEILRLGHLHLAEYGAAALSLRAIARDLGMASSALYRYVASRDELLTLLIVDAFNSLADEVDADLASLPARRRSPGQQFRAISVALRRWALANPHEFALIYGSPVPDYRAPEEQTNEPGTRVVRHLAGLLSQSRSRRRGENRAVSAAGRQLAPVLADPMFDDLEVEPNDLVRGLAAWSLVVGAVTAEVFEQNGPNLSLDPGVHFEAMVALANSLVFERD</sequence>
<evidence type="ECO:0000313" key="7">
    <source>
        <dbReference type="Proteomes" id="UP000256253"/>
    </source>
</evidence>
<gene>
    <name evidence="6" type="ORF">DFJ65_3141</name>
</gene>
<dbReference type="AlphaFoldDB" id="A0A3D9US11"/>
<keyword evidence="2 4" id="KW-0238">DNA-binding</keyword>
<keyword evidence="1" id="KW-0805">Transcription regulation</keyword>
<dbReference type="Pfam" id="PF13305">
    <property type="entry name" value="TetR_C_33"/>
    <property type="match status" value="1"/>
</dbReference>
<evidence type="ECO:0000256" key="3">
    <source>
        <dbReference type="ARBA" id="ARBA00023163"/>
    </source>
</evidence>
<dbReference type="InterPro" id="IPR001647">
    <property type="entry name" value="HTH_TetR"/>
</dbReference>
<dbReference type="Pfam" id="PF00440">
    <property type="entry name" value="TetR_N"/>
    <property type="match status" value="1"/>
</dbReference>
<dbReference type="Gene3D" id="1.10.357.10">
    <property type="entry name" value="Tetracycline Repressor, domain 2"/>
    <property type="match status" value="1"/>
</dbReference>
<keyword evidence="7" id="KW-1185">Reference proteome</keyword>
<evidence type="ECO:0000256" key="1">
    <source>
        <dbReference type="ARBA" id="ARBA00023015"/>
    </source>
</evidence>
<dbReference type="InterPro" id="IPR036271">
    <property type="entry name" value="Tet_transcr_reg_TetR-rel_C_sf"/>
</dbReference>
<dbReference type="InterPro" id="IPR025996">
    <property type="entry name" value="MT1864/Rv1816-like_C"/>
</dbReference>
<dbReference type="Proteomes" id="UP000256253">
    <property type="component" value="Unassembled WGS sequence"/>
</dbReference>
<evidence type="ECO:0000259" key="5">
    <source>
        <dbReference type="PROSITE" id="PS50977"/>
    </source>
</evidence>
<dbReference type="PANTHER" id="PTHR30055">
    <property type="entry name" value="HTH-TYPE TRANSCRIPTIONAL REGULATOR RUTR"/>
    <property type="match status" value="1"/>
</dbReference>
<dbReference type="InterPro" id="IPR050109">
    <property type="entry name" value="HTH-type_TetR-like_transc_reg"/>
</dbReference>
<evidence type="ECO:0000313" key="6">
    <source>
        <dbReference type="EMBL" id="REF32046.1"/>
    </source>
</evidence>
<dbReference type="OrthoDB" id="3210322at2"/>
<proteinExistence type="predicted"/>
<organism evidence="6 7">
    <name type="scientific">Calidifontibacter indicus</name>
    <dbReference type="NCBI Taxonomy" id="419650"/>
    <lineage>
        <taxon>Bacteria</taxon>
        <taxon>Bacillati</taxon>
        <taxon>Actinomycetota</taxon>
        <taxon>Actinomycetes</taxon>
        <taxon>Micrococcales</taxon>
        <taxon>Dermacoccaceae</taxon>
        <taxon>Calidifontibacter</taxon>
    </lineage>
</organism>
<evidence type="ECO:0000256" key="4">
    <source>
        <dbReference type="PROSITE-ProRule" id="PRU00335"/>
    </source>
</evidence>